<reference evidence="3" key="2">
    <citation type="submission" date="2021-03" db="UniProtKB">
        <authorList>
            <consortium name="EnsemblPlants"/>
        </authorList>
    </citation>
    <scope>IDENTIFICATION</scope>
</reference>
<evidence type="ECO:0000259" key="1">
    <source>
        <dbReference type="Pfam" id="PF00646"/>
    </source>
</evidence>
<evidence type="ECO:0000313" key="4">
    <source>
        <dbReference type="Proteomes" id="UP000596660"/>
    </source>
</evidence>
<reference evidence="3" key="1">
    <citation type="journal article" date="2017" name="Nature">
        <title>The genome of Chenopodium quinoa.</title>
        <authorList>
            <person name="Jarvis D.E."/>
            <person name="Ho Y.S."/>
            <person name="Lightfoot D.J."/>
            <person name="Schmoeckel S.M."/>
            <person name="Li B."/>
            <person name="Borm T.J.A."/>
            <person name="Ohyanagi H."/>
            <person name="Mineta K."/>
            <person name="Michell C.T."/>
            <person name="Saber N."/>
            <person name="Kharbatia N.M."/>
            <person name="Rupper R.R."/>
            <person name="Sharp A.R."/>
            <person name="Dally N."/>
            <person name="Boughton B.A."/>
            <person name="Woo Y.H."/>
            <person name="Gao G."/>
            <person name="Schijlen E.G.W.M."/>
            <person name="Guo X."/>
            <person name="Momin A.A."/>
            <person name="Negrao S."/>
            <person name="Al-Babili S."/>
            <person name="Gehring C."/>
            <person name="Roessner U."/>
            <person name="Jung C."/>
            <person name="Murphy K."/>
            <person name="Arold S.T."/>
            <person name="Gojobori T."/>
            <person name="van der Linden C.G."/>
            <person name="van Loo E.N."/>
            <person name="Jellen E.N."/>
            <person name="Maughan P.J."/>
            <person name="Tester M."/>
        </authorList>
    </citation>
    <scope>NUCLEOTIDE SEQUENCE [LARGE SCALE GENOMIC DNA]</scope>
    <source>
        <strain evidence="3">cv. PI 614886</strain>
    </source>
</reference>
<dbReference type="SUPFAM" id="SSF54427">
    <property type="entry name" value="NTF2-like"/>
    <property type="match status" value="1"/>
</dbReference>
<dbReference type="Gene3D" id="3.10.450.50">
    <property type="match status" value="1"/>
</dbReference>
<dbReference type="NCBIfam" id="TIGR01640">
    <property type="entry name" value="F_box_assoc_1"/>
    <property type="match status" value="1"/>
</dbReference>
<dbReference type="Pfam" id="PF00646">
    <property type="entry name" value="F-box"/>
    <property type="match status" value="1"/>
</dbReference>
<dbReference type="PANTHER" id="PTHR31723:SF10">
    <property type="entry name" value="PATHOGEN-RELATED PROTEIN"/>
    <property type="match status" value="1"/>
</dbReference>
<dbReference type="Proteomes" id="UP000596660">
    <property type="component" value="Unplaced"/>
</dbReference>
<evidence type="ECO:0000313" key="3">
    <source>
        <dbReference type="EnsemblPlants" id="AUR62005813-RA:cds"/>
    </source>
</evidence>
<dbReference type="PANTHER" id="PTHR31723">
    <property type="entry name" value="PATHOGENESIS-RELATED FAMILY PROTEIN"/>
    <property type="match status" value="1"/>
</dbReference>
<dbReference type="InterPro" id="IPR053218">
    <property type="entry name" value="Pathogen-related_defense"/>
</dbReference>
<dbReference type="InterPro" id="IPR036047">
    <property type="entry name" value="F-box-like_dom_sf"/>
</dbReference>
<proteinExistence type="predicted"/>
<feature type="domain" description="F-box" evidence="1">
    <location>
        <begin position="165"/>
        <end position="199"/>
    </location>
</feature>
<dbReference type="InterPro" id="IPR006527">
    <property type="entry name" value="F-box-assoc_dom_typ1"/>
</dbReference>
<feature type="domain" description="F-box associated beta-propeller type 1" evidence="2">
    <location>
        <begin position="226"/>
        <end position="514"/>
    </location>
</feature>
<protein>
    <recommendedName>
        <fullName evidence="5">F-box domain-containing protein</fullName>
    </recommendedName>
</protein>
<keyword evidence="4" id="KW-1185">Reference proteome</keyword>
<accession>A0A803L1S5</accession>
<sequence length="673" mass="76116">MVCLTSNNILWSSTTMKGRKPLTLKELGEMGGGYNGFLQTSLPEELRLYDPTKETRESAHHLFRTTFPRGFAFEILQVYSGPPVIAYKFRHWAYMEGPFKGHPPTGELVELFGCAIFEVDEQMRIIKVEFFYDRGELLSALTKGTKVEDSAADMKMGCPFLSKTDEIIVEIFSWLPAKSVGRFRCASKPWRSLLTQPQFIESHLTRTKRLPREEESLILVSHDSHCLYSIQFNNSHLFDELTSVLATKLTFDGHHFSSSCLHLASCDGLTIVKDEEEKFLLINPTTREIKVLPSSPYAPNPLTCGLGYDSVNDDYKVVMISHSGTDAQMLVSVYSARNGTWKSVENSPFDHSESKYTSVVSVDGYINWVAFRPSDDMYAIAAFDLEKEIFQEVPLSSLVDDDKSVLDDSEEFSDTDSEEFEFDQLAKLGGCLCAYPSSISDTCHEIFVAMMKEYGVKESWTKIFISDFDAEITPLCLLGKKQMVLVLDEQTTGETLVMYDLEERTVKDIVVHGIPDRFGVGGSFMESLVSPHCSSYDSEESESDDSEISDCDNTDEEFMFDDLVELGGCLCAFPLCISDTCHKLFVAMMNEYSVKESWTKIPIYYSDSEIRPLCLLGKEQMVMMICRRTNEVLVVYNMKEGTLKDIVVHGIRVGFEKCRERFKKAKGVHSLGF</sequence>
<name>A0A803L1S5_CHEQI</name>
<dbReference type="InterPro" id="IPR001810">
    <property type="entry name" value="F-box_dom"/>
</dbReference>
<dbReference type="InterPro" id="IPR032710">
    <property type="entry name" value="NTF2-like_dom_sf"/>
</dbReference>
<dbReference type="EnsemblPlants" id="AUR62005813-RA">
    <property type="protein sequence ID" value="AUR62005813-RA:cds"/>
    <property type="gene ID" value="AUR62005813"/>
</dbReference>
<evidence type="ECO:0008006" key="5">
    <source>
        <dbReference type="Google" id="ProtNLM"/>
    </source>
</evidence>
<dbReference type="CDD" id="cd22157">
    <property type="entry name" value="F-box_AtFBW1-like"/>
    <property type="match status" value="1"/>
</dbReference>
<evidence type="ECO:0000259" key="2">
    <source>
        <dbReference type="Pfam" id="PF07734"/>
    </source>
</evidence>
<dbReference type="SUPFAM" id="SSF81383">
    <property type="entry name" value="F-box domain"/>
    <property type="match status" value="1"/>
</dbReference>
<organism evidence="3 4">
    <name type="scientific">Chenopodium quinoa</name>
    <name type="common">Quinoa</name>
    <dbReference type="NCBI Taxonomy" id="63459"/>
    <lineage>
        <taxon>Eukaryota</taxon>
        <taxon>Viridiplantae</taxon>
        <taxon>Streptophyta</taxon>
        <taxon>Embryophyta</taxon>
        <taxon>Tracheophyta</taxon>
        <taxon>Spermatophyta</taxon>
        <taxon>Magnoliopsida</taxon>
        <taxon>eudicotyledons</taxon>
        <taxon>Gunneridae</taxon>
        <taxon>Pentapetalae</taxon>
        <taxon>Caryophyllales</taxon>
        <taxon>Chenopodiaceae</taxon>
        <taxon>Chenopodioideae</taxon>
        <taxon>Atripliceae</taxon>
        <taxon>Chenopodium</taxon>
    </lineage>
</organism>
<dbReference type="Gene3D" id="1.20.1280.50">
    <property type="match status" value="1"/>
</dbReference>
<dbReference type="Gramene" id="AUR62005813-RA">
    <property type="protein sequence ID" value="AUR62005813-RA:cds"/>
    <property type="gene ID" value="AUR62005813"/>
</dbReference>
<dbReference type="Pfam" id="PF07734">
    <property type="entry name" value="FBA_1"/>
    <property type="match status" value="1"/>
</dbReference>
<dbReference type="InterPro" id="IPR017451">
    <property type="entry name" value="F-box-assoc_interact_dom"/>
</dbReference>
<dbReference type="AlphaFoldDB" id="A0A803L1S5"/>